<proteinExistence type="predicted"/>
<name>A0A0V0GLL6_SOLCH</name>
<dbReference type="EMBL" id="GEDG01035514">
    <property type="protein sequence ID" value="JAP09170.1"/>
    <property type="molecule type" value="Transcribed_RNA"/>
</dbReference>
<evidence type="ECO:0000313" key="1">
    <source>
        <dbReference type="EMBL" id="JAP09170.1"/>
    </source>
</evidence>
<organism evidence="1">
    <name type="scientific">Solanum chacoense</name>
    <name type="common">Chaco potato</name>
    <dbReference type="NCBI Taxonomy" id="4108"/>
    <lineage>
        <taxon>Eukaryota</taxon>
        <taxon>Viridiplantae</taxon>
        <taxon>Streptophyta</taxon>
        <taxon>Embryophyta</taxon>
        <taxon>Tracheophyta</taxon>
        <taxon>Spermatophyta</taxon>
        <taxon>Magnoliopsida</taxon>
        <taxon>eudicotyledons</taxon>
        <taxon>Gunneridae</taxon>
        <taxon>Pentapetalae</taxon>
        <taxon>asterids</taxon>
        <taxon>lamiids</taxon>
        <taxon>Solanales</taxon>
        <taxon>Solanaceae</taxon>
        <taxon>Solanoideae</taxon>
        <taxon>Solaneae</taxon>
        <taxon>Solanum</taxon>
    </lineage>
</organism>
<feature type="non-terminal residue" evidence="1">
    <location>
        <position position="1"/>
    </location>
</feature>
<protein>
    <submittedName>
        <fullName evidence="1">Putative ovule protein</fullName>
    </submittedName>
</protein>
<reference evidence="1" key="1">
    <citation type="submission" date="2015-12" db="EMBL/GenBank/DDBJ databases">
        <title>Gene expression during late stages of embryo sac development: a critical building block for successful pollen-pistil interactions.</title>
        <authorList>
            <person name="Liu Y."/>
            <person name="Joly V."/>
            <person name="Sabar M."/>
            <person name="Matton D.P."/>
        </authorList>
    </citation>
    <scope>NUCLEOTIDE SEQUENCE</scope>
</reference>
<accession>A0A0V0GLL6</accession>
<sequence length="60" mass="6842">QTLSEISYTCLSIMHQCQFKLLRSVCMSVLSYPEQLQKTSHNQFTTKFIGTSIIPSWTGV</sequence>
<dbReference type="AlphaFoldDB" id="A0A0V0GLL6"/>